<name>A0A371CQ18_9APHY</name>
<gene>
    <name evidence="1" type="ORF">OH76DRAFT_1560968</name>
</gene>
<protein>
    <recommendedName>
        <fullName evidence="3">F-box domain-containing protein</fullName>
    </recommendedName>
</protein>
<evidence type="ECO:0008006" key="3">
    <source>
        <dbReference type="Google" id="ProtNLM"/>
    </source>
</evidence>
<keyword evidence="2" id="KW-1185">Reference proteome</keyword>
<sequence>MMAPIRLAQEVIDSIIDYLHGDVKSLSNCALVSRSWTPRAQHNIFAEVTLPFRSDGIPTARFTRIQGIVQQHPEIALMPRRVRIVASEEVADRVVIGLDSFAPQWDASYASSAVQLFPKIRQVAVVDLACQSLPDLAESIIAAVPAVAALIFDSVHFSDAHPEPVWTPPQNPVTLTVNEAVAHRPASLRKLTIRNLQARHGVAQCESFALAESLARRGELSSLVSLELLSGPGVTQTWLPFLPSIGRQLQHCAIAINDVVRDDVGFYRNLTIEHLREKIIEFYNALLACPNLRSLGIKYDGVPSYAEGLADAYEDPAITPQISPFFLQALSTLLSRAEVPFPELETLAFDIFSTVEGLALCGDAWTALRDILCARERYPRFRHLRVELEEMGSGYGPWRELQAVRSRNADARAGLLRAQLRMFEESGITVSVATRDSQYWMM</sequence>
<proteinExistence type="predicted"/>
<accession>A0A371CQ18</accession>
<dbReference type="Proteomes" id="UP000256964">
    <property type="component" value="Unassembled WGS sequence"/>
</dbReference>
<dbReference type="EMBL" id="KZ857485">
    <property type="protein sequence ID" value="RDX42393.1"/>
    <property type="molecule type" value="Genomic_DNA"/>
</dbReference>
<dbReference type="AlphaFoldDB" id="A0A371CQ18"/>
<evidence type="ECO:0000313" key="2">
    <source>
        <dbReference type="Proteomes" id="UP000256964"/>
    </source>
</evidence>
<evidence type="ECO:0000313" key="1">
    <source>
        <dbReference type="EMBL" id="RDX42393.1"/>
    </source>
</evidence>
<reference evidence="1 2" key="1">
    <citation type="journal article" date="2018" name="Biotechnol. Biofuels">
        <title>Integrative visual omics of the white-rot fungus Polyporus brumalis exposes the biotechnological potential of its oxidative enzymes for delignifying raw plant biomass.</title>
        <authorList>
            <person name="Miyauchi S."/>
            <person name="Rancon A."/>
            <person name="Drula E."/>
            <person name="Hage H."/>
            <person name="Chaduli D."/>
            <person name="Favel A."/>
            <person name="Grisel S."/>
            <person name="Henrissat B."/>
            <person name="Herpoel-Gimbert I."/>
            <person name="Ruiz-Duenas F.J."/>
            <person name="Chevret D."/>
            <person name="Hainaut M."/>
            <person name="Lin J."/>
            <person name="Wang M."/>
            <person name="Pangilinan J."/>
            <person name="Lipzen A."/>
            <person name="Lesage-Meessen L."/>
            <person name="Navarro D."/>
            <person name="Riley R."/>
            <person name="Grigoriev I.V."/>
            <person name="Zhou S."/>
            <person name="Raouche S."/>
            <person name="Rosso M.N."/>
        </authorList>
    </citation>
    <scope>NUCLEOTIDE SEQUENCE [LARGE SCALE GENOMIC DNA]</scope>
    <source>
        <strain evidence="1 2">BRFM 1820</strain>
    </source>
</reference>
<dbReference type="OrthoDB" id="2741476at2759"/>
<organism evidence="1 2">
    <name type="scientific">Lentinus brumalis</name>
    <dbReference type="NCBI Taxonomy" id="2498619"/>
    <lineage>
        <taxon>Eukaryota</taxon>
        <taxon>Fungi</taxon>
        <taxon>Dikarya</taxon>
        <taxon>Basidiomycota</taxon>
        <taxon>Agaricomycotina</taxon>
        <taxon>Agaricomycetes</taxon>
        <taxon>Polyporales</taxon>
        <taxon>Polyporaceae</taxon>
        <taxon>Lentinus</taxon>
    </lineage>
</organism>